<comment type="subunit">
    <text evidence="14">Homotrimer; The trimer binds only one molecule of glutathione.</text>
</comment>
<evidence type="ECO:0000256" key="15">
    <source>
        <dbReference type="ARBA" id="ARBA00039397"/>
    </source>
</evidence>
<dbReference type="GO" id="GO:0005741">
    <property type="term" value="C:mitochondrial outer membrane"/>
    <property type="evidence" value="ECO:0007669"/>
    <property type="project" value="UniProtKB-SubCell"/>
</dbReference>
<evidence type="ECO:0000256" key="10">
    <source>
        <dbReference type="ARBA" id="ARBA00022989"/>
    </source>
</evidence>
<reference evidence="18" key="1">
    <citation type="submission" date="2015-09" db="EMBL/GenBank/DDBJ databases">
        <title>Scylla olivacea transcriptome.</title>
        <authorList>
            <person name="Ikhwanuddin M."/>
        </authorList>
    </citation>
    <scope>NUCLEOTIDE SEQUENCE</scope>
</reference>
<evidence type="ECO:0000256" key="11">
    <source>
        <dbReference type="ARBA" id="ARBA00022990"/>
    </source>
</evidence>
<evidence type="ECO:0000313" key="18">
    <source>
        <dbReference type="EMBL" id="JAI67408.1"/>
    </source>
</evidence>
<evidence type="ECO:0000256" key="7">
    <source>
        <dbReference type="ARBA" id="ARBA00022692"/>
    </source>
</evidence>
<keyword evidence="6" id="KW-0808">Transferase</keyword>
<organism evidence="18">
    <name type="scientific">Scylla olivacea</name>
    <name type="common">Orange mud crab</name>
    <name type="synonym">Cancer olivacea</name>
    <dbReference type="NCBI Taxonomy" id="85551"/>
    <lineage>
        <taxon>Eukaryota</taxon>
        <taxon>Metazoa</taxon>
        <taxon>Ecdysozoa</taxon>
        <taxon>Arthropoda</taxon>
        <taxon>Crustacea</taxon>
        <taxon>Multicrustacea</taxon>
        <taxon>Malacostraca</taxon>
        <taxon>Eumalacostraca</taxon>
        <taxon>Eucarida</taxon>
        <taxon>Decapoda</taxon>
        <taxon>Pleocyemata</taxon>
        <taxon>Brachyura</taxon>
        <taxon>Eubrachyura</taxon>
        <taxon>Portunoidea</taxon>
        <taxon>Portunidae</taxon>
        <taxon>Portuninae</taxon>
        <taxon>Scylla</taxon>
    </lineage>
</organism>
<evidence type="ECO:0000256" key="12">
    <source>
        <dbReference type="ARBA" id="ARBA00023128"/>
    </source>
</evidence>
<keyword evidence="13 17" id="KW-0472">Membrane</keyword>
<dbReference type="PANTHER" id="PTHR10689">
    <property type="entry name" value="MICROSOMAL GLUTATHIONE S-TRANSFERASE 1"/>
    <property type="match status" value="1"/>
</dbReference>
<accession>A0A0N7ZDJ3</accession>
<evidence type="ECO:0000256" key="14">
    <source>
        <dbReference type="ARBA" id="ARBA00038540"/>
    </source>
</evidence>
<keyword evidence="11" id="KW-0007">Acetylation</keyword>
<feature type="transmembrane region" description="Helical" evidence="17">
    <location>
        <begin position="12"/>
        <end position="31"/>
    </location>
</feature>
<evidence type="ECO:0000256" key="5">
    <source>
        <dbReference type="ARBA" id="ARBA00012452"/>
    </source>
</evidence>
<comment type="subcellular location">
    <subcellularLocation>
        <location evidence="3">Endoplasmic reticulum membrane</location>
        <topology evidence="3">Multi-pass membrane protein</topology>
    </subcellularLocation>
    <subcellularLocation>
        <location evidence="2">Mitochondrion outer membrane</location>
    </subcellularLocation>
</comment>
<dbReference type="AlphaFoldDB" id="A0A0N7ZDJ3"/>
<evidence type="ECO:0000256" key="13">
    <source>
        <dbReference type="ARBA" id="ARBA00023136"/>
    </source>
</evidence>
<proteinExistence type="inferred from homology"/>
<dbReference type="InterPro" id="IPR040162">
    <property type="entry name" value="MGST1-like"/>
</dbReference>
<dbReference type="PANTHER" id="PTHR10689:SF6">
    <property type="entry name" value="MICROSOMAL GLUTATHIONE S-TRANSFERASE 1"/>
    <property type="match status" value="1"/>
</dbReference>
<sequence length="146" mass="16447">MGFDALSVENPAFTAFLFYSAVLCLKVILMGPLTGYYRMTRGAFANPEDASKFGVKSIKTDSDVERVRRAHQNDIENIPFFLVLASLFLFTNPSLFCAKMLFRIFTGGRILHTILYLRGSSLRPLAFVIPTLVSVYMAVCIIYTFH</sequence>
<feature type="transmembrane region" description="Helical" evidence="17">
    <location>
        <begin position="125"/>
        <end position="145"/>
    </location>
</feature>
<dbReference type="EMBL" id="GDRN01035347">
    <property type="protein sequence ID" value="JAI67408.1"/>
    <property type="molecule type" value="Transcribed_RNA"/>
</dbReference>
<comment type="catalytic activity">
    <reaction evidence="16">
        <text>RX + glutathione = an S-substituted glutathione + a halide anion + H(+)</text>
        <dbReference type="Rhea" id="RHEA:16437"/>
        <dbReference type="ChEBI" id="CHEBI:15378"/>
        <dbReference type="ChEBI" id="CHEBI:16042"/>
        <dbReference type="ChEBI" id="CHEBI:17792"/>
        <dbReference type="ChEBI" id="CHEBI:57925"/>
        <dbReference type="ChEBI" id="CHEBI:90779"/>
        <dbReference type="EC" id="2.5.1.18"/>
    </reaction>
    <physiologicalReaction direction="left-to-right" evidence="16">
        <dbReference type="Rhea" id="RHEA:16438"/>
    </physiologicalReaction>
</comment>
<dbReference type="SUPFAM" id="SSF161084">
    <property type="entry name" value="MAPEG domain-like"/>
    <property type="match status" value="1"/>
</dbReference>
<dbReference type="Pfam" id="PF01124">
    <property type="entry name" value="MAPEG"/>
    <property type="match status" value="1"/>
</dbReference>
<dbReference type="InterPro" id="IPR001129">
    <property type="entry name" value="Membr-assoc_MAPEG"/>
</dbReference>
<keyword evidence="12" id="KW-0496">Mitochondrion</keyword>
<dbReference type="GO" id="GO:0004364">
    <property type="term" value="F:glutathione transferase activity"/>
    <property type="evidence" value="ECO:0007669"/>
    <property type="project" value="UniProtKB-EC"/>
</dbReference>
<evidence type="ECO:0000256" key="8">
    <source>
        <dbReference type="ARBA" id="ARBA00022787"/>
    </source>
</evidence>
<comment type="function">
    <text evidence="1">Conjugation of reduced glutathione to a wide number of exogenous and endogenous hydrophobic electrophiles.</text>
</comment>
<evidence type="ECO:0000256" key="6">
    <source>
        <dbReference type="ARBA" id="ARBA00022679"/>
    </source>
</evidence>
<dbReference type="GO" id="GO:0005789">
    <property type="term" value="C:endoplasmic reticulum membrane"/>
    <property type="evidence" value="ECO:0007669"/>
    <property type="project" value="UniProtKB-SubCell"/>
</dbReference>
<evidence type="ECO:0000256" key="1">
    <source>
        <dbReference type="ARBA" id="ARBA00003701"/>
    </source>
</evidence>
<evidence type="ECO:0000256" key="9">
    <source>
        <dbReference type="ARBA" id="ARBA00022824"/>
    </source>
</evidence>
<dbReference type="InterPro" id="IPR023352">
    <property type="entry name" value="MAPEG-like_dom_sf"/>
</dbReference>
<comment type="similarity">
    <text evidence="4">Belongs to the MAPEG family.</text>
</comment>
<keyword evidence="8" id="KW-1000">Mitochondrion outer membrane</keyword>
<evidence type="ECO:0000256" key="3">
    <source>
        <dbReference type="ARBA" id="ARBA00004477"/>
    </source>
</evidence>
<name>A0A0N7ZDJ3_SCYOL</name>
<keyword evidence="10 17" id="KW-1133">Transmembrane helix</keyword>
<evidence type="ECO:0000256" key="16">
    <source>
        <dbReference type="ARBA" id="ARBA00049385"/>
    </source>
</evidence>
<dbReference type="Gene3D" id="1.20.120.550">
    <property type="entry name" value="Membrane associated eicosanoid/glutathione metabolism-like domain"/>
    <property type="match status" value="1"/>
</dbReference>
<keyword evidence="7 17" id="KW-0812">Transmembrane</keyword>
<evidence type="ECO:0000256" key="17">
    <source>
        <dbReference type="SAM" id="Phobius"/>
    </source>
</evidence>
<dbReference type="EC" id="2.5.1.18" evidence="5"/>
<keyword evidence="9" id="KW-0256">Endoplasmic reticulum</keyword>
<dbReference type="FunFam" id="1.20.120.550:FF:000002">
    <property type="entry name" value="Microsomal glutathione S-transferase 1"/>
    <property type="match status" value="1"/>
</dbReference>
<protein>
    <recommendedName>
        <fullName evidence="15">Microsomal glutathione S-transferase 1</fullName>
        <ecNumber evidence="5">2.5.1.18</ecNumber>
    </recommendedName>
</protein>
<evidence type="ECO:0000256" key="2">
    <source>
        <dbReference type="ARBA" id="ARBA00004294"/>
    </source>
</evidence>
<evidence type="ECO:0000256" key="4">
    <source>
        <dbReference type="ARBA" id="ARBA00010459"/>
    </source>
</evidence>
<feature type="transmembrane region" description="Helical" evidence="17">
    <location>
        <begin position="78"/>
        <end position="105"/>
    </location>
</feature>